<sequence>MASNTHHNSTVSLISLDPVVEIEGWGSSRNAAPAEAEVAAQVTSPVIGAFKVQAPAFNKPCHFELDACINQAIEASAGVFQGQRIGIDEVFGYGEVQLGRKRHEISPWTVGIGVLVATMVKINQGS</sequence>
<dbReference type="HOGENOM" id="CLU_1983017_0_0_1"/>
<evidence type="ECO:0000313" key="1">
    <source>
        <dbReference type="EMBL" id="KEY68106.1"/>
    </source>
</evidence>
<accession>A0A084AS27</accession>
<gene>
    <name evidence="1" type="ORF">S7711_10964</name>
</gene>
<name>A0A084AS27_STACB</name>
<dbReference type="Proteomes" id="UP000028045">
    <property type="component" value="Unassembled WGS sequence"/>
</dbReference>
<proteinExistence type="predicted"/>
<dbReference type="EMBL" id="KL648591">
    <property type="protein sequence ID" value="KEY68106.1"/>
    <property type="molecule type" value="Genomic_DNA"/>
</dbReference>
<organism evidence="1 2">
    <name type="scientific">Stachybotrys chartarum (strain CBS 109288 / IBT 7711)</name>
    <name type="common">Toxic black mold</name>
    <name type="synonym">Stilbospora chartarum</name>
    <dbReference type="NCBI Taxonomy" id="1280523"/>
    <lineage>
        <taxon>Eukaryota</taxon>
        <taxon>Fungi</taxon>
        <taxon>Dikarya</taxon>
        <taxon>Ascomycota</taxon>
        <taxon>Pezizomycotina</taxon>
        <taxon>Sordariomycetes</taxon>
        <taxon>Hypocreomycetidae</taxon>
        <taxon>Hypocreales</taxon>
        <taxon>Stachybotryaceae</taxon>
        <taxon>Stachybotrys</taxon>
    </lineage>
</organism>
<dbReference type="AlphaFoldDB" id="A0A084AS27"/>
<keyword evidence="2" id="KW-1185">Reference proteome</keyword>
<reference evidence="1 2" key="1">
    <citation type="journal article" date="2014" name="BMC Genomics">
        <title>Comparative genome sequencing reveals chemotype-specific gene clusters in the toxigenic black mold Stachybotrys.</title>
        <authorList>
            <person name="Semeiks J."/>
            <person name="Borek D."/>
            <person name="Otwinowski Z."/>
            <person name="Grishin N.V."/>
        </authorList>
    </citation>
    <scope>NUCLEOTIDE SEQUENCE [LARGE SCALE GENOMIC DNA]</scope>
    <source>
        <strain evidence="2">CBS 109288 / IBT 7711</strain>
    </source>
</reference>
<protein>
    <submittedName>
        <fullName evidence="1">Uncharacterized protein</fullName>
    </submittedName>
</protein>
<evidence type="ECO:0000313" key="2">
    <source>
        <dbReference type="Proteomes" id="UP000028045"/>
    </source>
</evidence>